<gene>
    <name evidence="1" type="ORF">S01H1_11572</name>
</gene>
<dbReference type="EMBL" id="BARS01005903">
    <property type="protein sequence ID" value="GAF80428.1"/>
    <property type="molecule type" value="Genomic_DNA"/>
</dbReference>
<dbReference type="AlphaFoldDB" id="X0SHC0"/>
<protein>
    <submittedName>
        <fullName evidence="1">Uncharacterized protein</fullName>
    </submittedName>
</protein>
<name>X0SHC0_9ZZZZ</name>
<organism evidence="1">
    <name type="scientific">marine sediment metagenome</name>
    <dbReference type="NCBI Taxonomy" id="412755"/>
    <lineage>
        <taxon>unclassified sequences</taxon>
        <taxon>metagenomes</taxon>
        <taxon>ecological metagenomes</taxon>
    </lineage>
</organism>
<sequence length="104" mass="12097">MHAFRIAYTKYTFTYTRGRHSGEHVKRYTKRRSLKKMISSAANILYRINASKAMELRGLQIQTNTGEWIDYDLGDIVPDAPRAVIVERLEDISEFHSVFYKGVP</sequence>
<comment type="caution">
    <text evidence="1">The sequence shown here is derived from an EMBL/GenBank/DDBJ whole genome shotgun (WGS) entry which is preliminary data.</text>
</comment>
<reference evidence="1" key="1">
    <citation type="journal article" date="2014" name="Front. Microbiol.">
        <title>High frequency of phylogenetically diverse reductive dehalogenase-homologous genes in deep subseafloor sedimentary metagenomes.</title>
        <authorList>
            <person name="Kawai M."/>
            <person name="Futagami T."/>
            <person name="Toyoda A."/>
            <person name="Takaki Y."/>
            <person name="Nishi S."/>
            <person name="Hori S."/>
            <person name="Arai W."/>
            <person name="Tsubouchi T."/>
            <person name="Morono Y."/>
            <person name="Uchiyama I."/>
            <person name="Ito T."/>
            <person name="Fujiyama A."/>
            <person name="Inagaki F."/>
            <person name="Takami H."/>
        </authorList>
    </citation>
    <scope>NUCLEOTIDE SEQUENCE</scope>
    <source>
        <strain evidence="1">Expedition CK06-06</strain>
    </source>
</reference>
<accession>X0SHC0</accession>
<proteinExistence type="predicted"/>
<evidence type="ECO:0000313" key="1">
    <source>
        <dbReference type="EMBL" id="GAF80428.1"/>
    </source>
</evidence>